<keyword evidence="2" id="KW-1185">Reference proteome</keyword>
<name>A0ACD0NP91_9BASI</name>
<dbReference type="Proteomes" id="UP000245626">
    <property type="component" value="Unassembled WGS sequence"/>
</dbReference>
<accession>A0ACD0NP91</accession>
<protein>
    <submittedName>
        <fullName evidence="1">WD40 repeat-like protein</fullName>
    </submittedName>
</protein>
<dbReference type="EMBL" id="KZ820385">
    <property type="protein sequence ID" value="PWN47609.1"/>
    <property type="molecule type" value="Genomic_DNA"/>
</dbReference>
<proteinExistence type="predicted"/>
<gene>
    <name evidence="1" type="ORF">IE53DRAFT_390259</name>
</gene>
<reference evidence="1 2" key="1">
    <citation type="journal article" date="2018" name="Mol. Biol. Evol.">
        <title>Broad Genomic Sampling Reveals a Smut Pathogenic Ancestry of the Fungal Clade Ustilaginomycotina.</title>
        <authorList>
            <person name="Kijpornyongpan T."/>
            <person name="Mondo S.J."/>
            <person name="Barry K."/>
            <person name="Sandor L."/>
            <person name="Lee J."/>
            <person name="Lipzen A."/>
            <person name="Pangilinan J."/>
            <person name="LaButti K."/>
            <person name="Hainaut M."/>
            <person name="Henrissat B."/>
            <person name="Grigoriev I.V."/>
            <person name="Spatafora J.W."/>
            <person name="Aime M.C."/>
        </authorList>
    </citation>
    <scope>NUCLEOTIDE SEQUENCE [LARGE SCALE GENOMIC DNA]</scope>
    <source>
        <strain evidence="1 2">SA 807</strain>
    </source>
</reference>
<evidence type="ECO:0000313" key="2">
    <source>
        <dbReference type="Proteomes" id="UP000245626"/>
    </source>
</evidence>
<sequence>MSNPIGRSRESGVTPIITSPSSSSSSSSSSPCPSTTTTTTKTSKDRNGRRSLVREGTSGSLTITTNLSNLKSNQEAEEHPAITTTTTTTTSSSSSSSNDTDETTGASVNVVRSTIDKSFDPSGFYTGFHVPLPPKASVPTSSLTRTKEQTGFVESTSAGVDFVSHLPFELALCIIYHLPSHQDVLNAAMVNKVWRSVAMDNIIWREFFFRNPGWGIRDDAEMVLEKRSRSRRSESVGKGKQKGEDPGGGGGGGGTEIPFSSRSADRKRGKEKESEGANHTPNAKDSPSKVKTWRETLHLPSLPDLSGLHLGGVGATTNPSGPKQNGNGGAVNVDEDPRSRRVGSGSRSNLEFNEDADATTSPVRSASSSRFSFFSSPVRGPSTPAGIKRAAAQASSLSPSENDAFGGEQRPGSWSGAAADSSFTIARPKVNAEDEDVDDEGESVGHTLDWPKLYADRLTLERRWNPYRYSPGGPKVVVEEEEEGGEEREAGGSSGGAGVVKGKEFKFHPTKRYLRGHEDSVYCVRFDPGIGTGSSGRIISGSRDKTIKIWDADSFRLDTNLLGHSGSVLCLQHDERMLVSGSSDATVRVWDYEAICRLRQETEVNEGQAVVLDINAKDGGEGREETGVTREEGNERWLKIVGKEARSYVLAVLRGHEHGILDVALGTEWILSCSKDSTVRVWKRGGEFELHRKYTAHQGPVNAASLQGDQVVTASGDGCIHLWQVESGVTLRTFSGHERGLACVVFKGEKIISGSNDQTIRTWDSKSGECKSRFQAHNPLVRALSYHPHRNLILSGGYDRMIRLWDSSRIQANQPPSVVRQLKLHSARIFDVQILTSFILSASEDQRICVTSFDGQGIDASLFV</sequence>
<evidence type="ECO:0000313" key="1">
    <source>
        <dbReference type="EMBL" id="PWN47609.1"/>
    </source>
</evidence>
<organism evidence="1 2">
    <name type="scientific">Violaceomyces palustris</name>
    <dbReference type="NCBI Taxonomy" id="1673888"/>
    <lineage>
        <taxon>Eukaryota</taxon>
        <taxon>Fungi</taxon>
        <taxon>Dikarya</taxon>
        <taxon>Basidiomycota</taxon>
        <taxon>Ustilaginomycotina</taxon>
        <taxon>Ustilaginomycetes</taxon>
        <taxon>Violaceomycetales</taxon>
        <taxon>Violaceomycetaceae</taxon>
        <taxon>Violaceomyces</taxon>
    </lineage>
</organism>